<dbReference type="RefSeq" id="WP_039142769.1">
    <property type="nucleotide sequence ID" value="NZ_JSVC01000023.1"/>
</dbReference>
<dbReference type="PROSITE" id="PS50059">
    <property type="entry name" value="FKBP_PPIASE"/>
    <property type="match status" value="1"/>
</dbReference>
<dbReference type="Pfam" id="PF01346">
    <property type="entry name" value="FKBP_N"/>
    <property type="match status" value="1"/>
</dbReference>
<dbReference type="Proteomes" id="UP000031408">
    <property type="component" value="Unassembled WGS sequence"/>
</dbReference>
<keyword evidence="11" id="KW-1185">Reference proteome</keyword>
<dbReference type="Gene3D" id="1.10.287.460">
    <property type="entry name" value="Peptidyl-prolyl cis-trans isomerase, FKBP-type, N-terminal domain"/>
    <property type="match status" value="1"/>
</dbReference>
<dbReference type="EC" id="5.2.1.8" evidence="7"/>
<dbReference type="NCBIfam" id="NF008602">
    <property type="entry name" value="PRK11570.1"/>
    <property type="match status" value="1"/>
</dbReference>
<evidence type="ECO:0000256" key="6">
    <source>
        <dbReference type="PROSITE-ProRule" id="PRU00277"/>
    </source>
</evidence>
<feature type="chain" id="PRO_5002135071" description="Peptidyl-prolyl cis-trans isomerase" evidence="8">
    <location>
        <begin position="20"/>
        <end position="245"/>
    </location>
</feature>
<feature type="domain" description="PPIase FKBP-type" evidence="9">
    <location>
        <begin position="157"/>
        <end position="243"/>
    </location>
</feature>
<dbReference type="InterPro" id="IPR046357">
    <property type="entry name" value="PPIase_dom_sf"/>
</dbReference>
<evidence type="ECO:0000313" key="11">
    <source>
        <dbReference type="Proteomes" id="UP000031408"/>
    </source>
</evidence>
<protein>
    <recommendedName>
        <fullName evidence="7">Peptidyl-prolyl cis-trans isomerase</fullName>
        <ecNumber evidence="7">5.2.1.8</ecNumber>
    </recommendedName>
</protein>
<dbReference type="FunFam" id="3.10.50.40:FF:000045">
    <property type="entry name" value="Peptidyl-prolyl cis-trans isomerase"/>
    <property type="match status" value="1"/>
</dbReference>
<name>A0A0C1KZF4_9BACT</name>
<dbReference type="PANTHER" id="PTHR43811:SF19">
    <property type="entry name" value="39 KDA FK506-BINDING NUCLEAR PROTEIN"/>
    <property type="match status" value="1"/>
</dbReference>
<dbReference type="OrthoDB" id="9814548at2"/>
<evidence type="ECO:0000259" key="9">
    <source>
        <dbReference type="PROSITE" id="PS50059"/>
    </source>
</evidence>
<proteinExistence type="inferred from homology"/>
<keyword evidence="5 6" id="KW-0413">Isomerase</keyword>
<comment type="similarity">
    <text evidence="2 7">Belongs to the FKBP-type PPIase family.</text>
</comment>
<dbReference type="GO" id="GO:0003755">
    <property type="term" value="F:peptidyl-prolyl cis-trans isomerase activity"/>
    <property type="evidence" value="ECO:0007669"/>
    <property type="project" value="UniProtKB-UniRule"/>
</dbReference>
<dbReference type="InterPro" id="IPR000774">
    <property type="entry name" value="PPIase_FKBP_N"/>
</dbReference>
<dbReference type="Pfam" id="PF00254">
    <property type="entry name" value="FKBP_C"/>
    <property type="match status" value="1"/>
</dbReference>
<dbReference type="STRING" id="1349421.OI18_19175"/>
<accession>A0A0C1KZF4</accession>
<dbReference type="InterPro" id="IPR036944">
    <property type="entry name" value="PPIase_FKBP_N_sf"/>
</dbReference>
<dbReference type="PANTHER" id="PTHR43811">
    <property type="entry name" value="FKBP-TYPE PEPTIDYL-PROLYL CIS-TRANS ISOMERASE FKPA"/>
    <property type="match status" value="1"/>
</dbReference>
<evidence type="ECO:0000256" key="7">
    <source>
        <dbReference type="RuleBase" id="RU003915"/>
    </source>
</evidence>
<keyword evidence="3 8" id="KW-0732">Signal</keyword>
<dbReference type="InterPro" id="IPR001179">
    <property type="entry name" value="PPIase_FKBP_dom"/>
</dbReference>
<sequence>MYKPLITSVLFLAATTGNAQVKAAAKPAVKPAAKPAAKQTGTAPALKNTIDSVSYAVGMSLATFYREQGITNINTALVSRALNDAMKGKKTLLTEEQMNMSITNYLQQLKKEKAAAARQAGEAFLAANKTKPGVVTLPSGLQYLIVKEGSGPTPKLTDKVKCHYHGTLIDGTIFDSSVDRGQPIDFPVNGVIKGWIEALQLMPVGSKWKLFIPADLAYGDQQAGAHITPGSTLVFDVELLEIVSQ</sequence>
<dbReference type="Gene3D" id="3.10.50.40">
    <property type="match status" value="1"/>
</dbReference>
<dbReference type="AlphaFoldDB" id="A0A0C1KZF4"/>
<dbReference type="SUPFAM" id="SSF54534">
    <property type="entry name" value="FKBP-like"/>
    <property type="match status" value="1"/>
</dbReference>
<comment type="caution">
    <text evidence="10">The sequence shown here is derived from an EMBL/GenBank/DDBJ whole genome shotgun (WGS) entry which is preliminary data.</text>
</comment>
<evidence type="ECO:0000256" key="4">
    <source>
        <dbReference type="ARBA" id="ARBA00023110"/>
    </source>
</evidence>
<evidence type="ECO:0000313" key="10">
    <source>
        <dbReference type="EMBL" id="KIC93067.1"/>
    </source>
</evidence>
<evidence type="ECO:0000256" key="5">
    <source>
        <dbReference type="ARBA" id="ARBA00023235"/>
    </source>
</evidence>
<dbReference type="EMBL" id="JSVC01000023">
    <property type="protein sequence ID" value="KIC93067.1"/>
    <property type="molecule type" value="Genomic_DNA"/>
</dbReference>
<dbReference type="GO" id="GO:0006457">
    <property type="term" value="P:protein folding"/>
    <property type="evidence" value="ECO:0007669"/>
    <property type="project" value="InterPro"/>
</dbReference>
<evidence type="ECO:0000256" key="1">
    <source>
        <dbReference type="ARBA" id="ARBA00000971"/>
    </source>
</evidence>
<keyword evidence="4 6" id="KW-0697">Rotamase</keyword>
<evidence type="ECO:0000256" key="2">
    <source>
        <dbReference type="ARBA" id="ARBA00006577"/>
    </source>
</evidence>
<feature type="signal peptide" evidence="8">
    <location>
        <begin position="1"/>
        <end position="19"/>
    </location>
</feature>
<gene>
    <name evidence="10" type="ORF">OI18_19175</name>
</gene>
<evidence type="ECO:0000256" key="3">
    <source>
        <dbReference type="ARBA" id="ARBA00022729"/>
    </source>
</evidence>
<organism evidence="10 11">
    <name type="scientific">Flavihumibacter solisilvae</name>
    <dbReference type="NCBI Taxonomy" id="1349421"/>
    <lineage>
        <taxon>Bacteria</taxon>
        <taxon>Pseudomonadati</taxon>
        <taxon>Bacteroidota</taxon>
        <taxon>Chitinophagia</taxon>
        <taxon>Chitinophagales</taxon>
        <taxon>Chitinophagaceae</taxon>
        <taxon>Flavihumibacter</taxon>
    </lineage>
</organism>
<reference evidence="10 11" key="1">
    <citation type="submission" date="2014-11" db="EMBL/GenBank/DDBJ databases">
        <title>Genome sequence of Flavihumibacter solisilvae 3-3.</title>
        <authorList>
            <person name="Zhou G."/>
            <person name="Li M."/>
            <person name="Wang G."/>
        </authorList>
    </citation>
    <scope>NUCLEOTIDE SEQUENCE [LARGE SCALE GENOMIC DNA]</scope>
    <source>
        <strain evidence="10 11">3-3</strain>
    </source>
</reference>
<comment type="catalytic activity">
    <reaction evidence="1 6 7">
        <text>[protein]-peptidylproline (omega=180) = [protein]-peptidylproline (omega=0)</text>
        <dbReference type="Rhea" id="RHEA:16237"/>
        <dbReference type="Rhea" id="RHEA-COMP:10747"/>
        <dbReference type="Rhea" id="RHEA-COMP:10748"/>
        <dbReference type="ChEBI" id="CHEBI:83833"/>
        <dbReference type="ChEBI" id="CHEBI:83834"/>
        <dbReference type="EC" id="5.2.1.8"/>
    </reaction>
</comment>
<evidence type="ECO:0000256" key="8">
    <source>
        <dbReference type="SAM" id="SignalP"/>
    </source>
</evidence>